<dbReference type="AlphaFoldDB" id="X0V0H2"/>
<comment type="caution">
    <text evidence="1">The sequence shown here is derived from an EMBL/GenBank/DDBJ whole genome shotgun (WGS) entry which is preliminary data.</text>
</comment>
<organism evidence="1">
    <name type="scientific">marine sediment metagenome</name>
    <dbReference type="NCBI Taxonomy" id="412755"/>
    <lineage>
        <taxon>unclassified sequences</taxon>
        <taxon>metagenomes</taxon>
        <taxon>ecological metagenomes</taxon>
    </lineage>
</organism>
<feature type="non-terminal residue" evidence="1">
    <location>
        <position position="1"/>
    </location>
</feature>
<evidence type="ECO:0000313" key="1">
    <source>
        <dbReference type="EMBL" id="GAG11594.1"/>
    </source>
</evidence>
<accession>X0V0H2</accession>
<name>X0V0H2_9ZZZZ</name>
<proteinExistence type="predicted"/>
<reference evidence="1" key="1">
    <citation type="journal article" date="2014" name="Front. Microbiol.">
        <title>High frequency of phylogenetically diverse reductive dehalogenase-homologous genes in deep subseafloor sedimentary metagenomes.</title>
        <authorList>
            <person name="Kawai M."/>
            <person name="Futagami T."/>
            <person name="Toyoda A."/>
            <person name="Takaki Y."/>
            <person name="Nishi S."/>
            <person name="Hori S."/>
            <person name="Arai W."/>
            <person name="Tsubouchi T."/>
            <person name="Morono Y."/>
            <person name="Uchiyama I."/>
            <person name="Ito T."/>
            <person name="Fujiyama A."/>
            <person name="Inagaki F."/>
            <person name="Takami H."/>
        </authorList>
    </citation>
    <scope>NUCLEOTIDE SEQUENCE</scope>
    <source>
        <strain evidence="1">Expedition CK06-06</strain>
    </source>
</reference>
<gene>
    <name evidence="1" type="ORF">S01H1_39260</name>
</gene>
<dbReference type="EMBL" id="BARS01024764">
    <property type="protein sequence ID" value="GAG11594.1"/>
    <property type="molecule type" value="Genomic_DNA"/>
</dbReference>
<protein>
    <submittedName>
        <fullName evidence="1">Uncharacterized protein</fullName>
    </submittedName>
</protein>
<sequence>TVYYITGVQASLLLKAELGTTGIPNIAVANMTPIPAYAGDIDAVVGTNTNTGEVEWHLVYRALSAVSTVANAVYD</sequence>